<protein>
    <submittedName>
        <fullName evidence="2">Uncharacterized protein</fullName>
    </submittedName>
</protein>
<sequence length="103" mass="10260">MCHDGAAAGSPYPATGHKVAEPLGLIHLDVGNEDDGSGGDVETPGGKGESPGAGSGGLPTGGDVSPVAVDKLQRVGPGGRVYTPVAQFHDVQEQVVETTGRRC</sequence>
<name>A0ABQ5RLL0_9CHLO</name>
<dbReference type="EMBL" id="BSDZ01000003">
    <property type="protein sequence ID" value="GLI58516.1"/>
    <property type="molecule type" value="Genomic_DNA"/>
</dbReference>
<comment type="caution">
    <text evidence="2">The sequence shown here is derived from an EMBL/GenBank/DDBJ whole genome shotgun (WGS) entry which is preliminary data.</text>
</comment>
<feature type="compositionally biased region" description="Gly residues" evidence="1">
    <location>
        <begin position="45"/>
        <end position="60"/>
    </location>
</feature>
<evidence type="ECO:0000313" key="2">
    <source>
        <dbReference type="EMBL" id="GLI58516.1"/>
    </source>
</evidence>
<reference evidence="2 3" key="1">
    <citation type="journal article" date="2023" name="IScience">
        <title>Expanded male sex-determining region conserved during the evolution of homothallism in the green alga Volvox.</title>
        <authorList>
            <person name="Yamamoto K."/>
            <person name="Matsuzaki R."/>
            <person name="Mahakham W."/>
            <person name="Heman W."/>
            <person name="Sekimoto H."/>
            <person name="Kawachi M."/>
            <person name="Minakuchi Y."/>
            <person name="Toyoda A."/>
            <person name="Nozaki H."/>
        </authorList>
    </citation>
    <scope>NUCLEOTIDE SEQUENCE [LARGE SCALE GENOMIC DNA]</scope>
    <source>
        <strain evidence="2 3">NIES-4468</strain>
    </source>
</reference>
<evidence type="ECO:0000256" key="1">
    <source>
        <dbReference type="SAM" id="MobiDB-lite"/>
    </source>
</evidence>
<keyword evidence="3" id="KW-1185">Reference proteome</keyword>
<evidence type="ECO:0000313" key="3">
    <source>
        <dbReference type="Proteomes" id="UP001165090"/>
    </source>
</evidence>
<gene>
    <name evidence="2" type="ORF">VaNZ11_000252</name>
</gene>
<feature type="region of interest" description="Disordered" evidence="1">
    <location>
        <begin position="28"/>
        <end position="65"/>
    </location>
</feature>
<proteinExistence type="predicted"/>
<organism evidence="2 3">
    <name type="scientific">Volvox africanus</name>
    <dbReference type="NCBI Taxonomy" id="51714"/>
    <lineage>
        <taxon>Eukaryota</taxon>
        <taxon>Viridiplantae</taxon>
        <taxon>Chlorophyta</taxon>
        <taxon>core chlorophytes</taxon>
        <taxon>Chlorophyceae</taxon>
        <taxon>CS clade</taxon>
        <taxon>Chlamydomonadales</taxon>
        <taxon>Volvocaceae</taxon>
        <taxon>Volvox</taxon>
    </lineage>
</organism>
<accession>A0ABQ5RLL0</accession>
<dbReference type="Proteomes" id="UP001165090">
    <property type="component" value="Unassembled WGS sequence"/>
</dbReference>